<name>A0A9E5MLT0_9GAMM</name>
<evidence type="ECO:0000313" key="2">
    <source>
        <dbReference type="Proteomes" id="UP000787472"/>
    </source>
</evidence>
<gene>
    <name evidence="1" type="ORF">G8770_03265</name>
</gene>
<proteinExistence type="predicted"/>
<sequence length="98" mass="10649">MKKLIFSVLLLTGCQTAGQLGHMSMSGMNGLSCDQIYAAFNAYKQDRNSVDAWVQMVEMINPELDVSAVANNTSAAERYEQALTYVNIGLAVQGCQPL</sequence>
<organism evidence="1 2">
    <name type="scientific">Pseudomaricurvus hydrocarbonicus</name>
    <dbReference type="NCBI Taxonomy" id="1470433"/>
    <lineage>
        <taxon>Bacteria</taxon>
        <taxon>Pseudomonadati</taxon>
        <taxon>Pseudomonadota</taxon>
        <taxon>Gammaproteobacteria</taxon>
        <taxon>Cellvibrionales</taxon>
        <taxon>Cellvibrionaceae</taxon>
        <taxon>Pseudomaricurvus</taxon>
    </lineage>
</organism>
<dbReference type="RefSeq" id="WP_167181729.1">
    <property type="nucleotide sequence ID" value="NZ_JAAONZ010000002.1"/>
</dbReference>
<protein>
    <recommendedName>
        <fullName evidence="3">Lipoprotein</fullName>
    </recommendedName>
</protein>
<dbReference type="EMBL" id="JAAONZ010000002">
    <property type="protein sequence ID" value="NHO64565.1"/>
    <property type="molecule type" value="Genomic_DNA"/>
</dbReference>
<accession>A0A9E5MLT0</accession>
<comment type="caution">
    <text evidence="1">The sequence shown here is derived from an EMBL/GenBank/DDBJ whole genome shotgun (WGS) entry which is preliminary data.</text>
</comment>
<evidence type="ECO:0008006" key="3">
    <source>
        <dbReference type="Google" id="ProtNLM"/>
    </source>
</evidence>
<keyword evidence="2" id="KW-1185">Reference proteome</keyword>
<evidence type="ECO:0000313" key="1">
    <source>
        <dbReference type="EMBL" id="NHO64565.1"/>
    </source>
</evidence>
<dbReference type="AlphaFoldDB" id="A0A9E5MLT0"/>
<reference evidence="1" key="1">
    <citation type="submission" date="2020-03" db="EMBL/GenBank/DDBJ databases">
        <authorList>
            <person name="Guo F."/>
        </authorList>
    </citation>
    <scope>NUCLEOTIDE SEQUENCE</scope>
    <source>
        <strain evidence="1">JCM 30134</strain>
    </source>
</reference>
<dbReference type="Proteomes" id="UP000787472">
    <property type="component" value="Unassembled WGS sequence"/>
</dbReference>